<organism evidence="1 2">
    <name type="scientific">Methanoculleus thermophilus</name>
    <dbReference type="NCBI Taxonomy" id="2200"/>
    <lineage>
        <taxon>Archaea</taxon>
        <taxon>Methanobacteriati</taxon>
        <taxon>Methanobacteriota</taxon>
        <taxon>Stenosarchaea group</taxon>
        <taxon>Methanomicrobia</taxon>
        <taxon>Methanomicrobiales</taxon>
        <taxon>Methanomicrobiaceae</taxon>
        <taxon>Methanoculleus</taxon>
    </lineage>
</organism>
<dbReference type="EMBL" id="FNFT01000011">
    <property type="protein sequence ID" value="SDK43127.1"/>
    <property type="molecule type" value="Genomic_DNA"/>
</dbReference>
<dbReference type="Proteomes" id="UP000326500">
    <property type="component" value="Unassembled WGS sequence"/>
</dbReference>
<protein>
    <submittedName>
        <fullName evidence="1">Uncharacterized protein</fullName>
    </submittedName>
</protein>
<gene>
    <name evidence="1" type="ORF">SAMN04488571_1119</name>
</gene>
<evidence type="ECO:0000313" key="1">
    <source>
        <dbReference type="EMBL" id="SDK43127.1"/>
    </source>
</evidence>
<dbReference type="AlphaFoldDB" id="A0A1G9BUL5"/>
<accession>A0A1G9BUL5</accession>
<sequence length="40" mass="5188">MSRDYNLYLRDILEAIERIERYTREWTTKIFWQTTWCRTE</sequence>
<name>A0A1G9BUL5_9EURY</name>
<evidence type="ECO:0000313" key="2">
    <source>
        <dbReference type="Proteomes" id="UP000326500"/>
    </source>
</evidence>
<proteinExistence type="predicted"/>
<reference evidence="1 2" key="1">
    <citation type="submission" date="2016-10" db="EMBL/GenBank/DDBJ databases">
        <authorList>
            <person name="Varghese N."/>
            <person name="Submissions S."/>
        </authorList>
    </citation>
    <scope>NUCLEOTIDE SEQUENCE [LARGE SCALE GENOMIC DNA]</scope>
    <source>
        <strain evidence="1 2">DSM 2373</strain>
    </source>
</reference>
<keyword evidence="2" id="KW-1185">Reference proteome</keyword>